<organism evidence="2">
    <name type="scientific">Caldilineaceae bacterium SB0664_bin_27</name>
    <dbReference type="NCBI Taxonomy" id="2605260"/>
    <lineage>
        <taxon>Bacteria</taxon>
        <taxon>Bacillati</taxon>
        <taxon>Chloroflexota</taxon>
        <taxon>Caldilineae</taxon>
        <taxon>Caldilineales</taxon>
        <taxon>Caldilineaceae</taxon>
    </lineage>
</organism>
<dbReference type="SUPFAM" id="SSF54593">
    <property type="entry name" value="Glyoxalase/Bleomycin resistance protein/Dihydroxybiphenyl dioxygenase"/>
    <property type="match status" value="1"/>
</dbReference>
<dbReference type="InterPro" id="IPR004360">
    <property type="entry name" value="Glyas_Fos-R_dOase_dom"/>
</dbReference>
<dbReference type="Pfam" id="PF00903">
    <property type="entry name" value="Glyoxalase"/>
    <property type="match status" value="1"/>
</dbReference>
<comment type="caution">
    <text evidence="2">The sequence shown here is derived from an EMBL/GenBank/DDBJ whole genome shotgun (WGS) entry which is preliminary data.</text>
</comment>
<dbReference type="CDD" id="cd06587">
    <property type="entry name" value="VOC"/>
    <property type="match status" value="1"/>
</dbReference>
<dbReference type="Gene3D" id="3.10.180.10">
    <property type="entry name" value="2,3-Dihydroxybiphenyl 1,2-Dioxygenase, domain 1"/>
    <property type="match status" value="1"/>
</dbReference>
<sequence length="145" mass="15927">MSVLIHVGVRASDLSESIRFWRDGLGLRVAGERGIRYDLTDGYHNFAVFQHQGDDRPEHIGGMLDYLHIGVGVPDVAAAARRLRDMGYTIFSDGLGGKTPLDPDNLEQPAFKVEDPDGITIDVSEVTTMWPGTSIHPNQTPQPES</sequence>
<name>A0A6B0YZ28_9CHLR</name>
<gene>
    <name evidence="2" type="ORF">F4Y42_18590</name>
</gene>
<proteinExistence type="predicted"/>
<reference evidence="2" key="1">
    <citation type="submission" date="2019-09" db="EMBL/GenBank/DDBJ databases">
        <title>Characterisation of the sponge microbiome using genome-centric metagenomics.</title>
        <authorList>
            <person name="Engelberts J.P."/>
            <person name="Robbins S.J."/>
            <person name="De Goeij J.M."/>
            <person name="Aranda M."/>
            <person name="Bell S.C."/>
            <person name="Webster N.S."/>
        </authorList>
    </citation>
    <scope>NUCLEOTIDE SEQUENCE</scope>
    <source>
        <strain evidence="2">SB0664_bin_27</strain>
    </source>
</reference>
<dbReference type="AlphaFoldDB" id="A0A6B0YZ28"/>
<accession>A0A6B0YZ28</accession>
<dbReference type="InterPro" id="IPR037523">
    <property type="entry name" value="VOC_core"/>
</dbReference>
<dbReference type="EMBL" id="VXRG01000152">
    <property type="protein sequence ID" value="MXY95455.1"/>
    <property type="molecule type" value="Genomic_DNA"/>
</dbReference>
<dbReference type="PROSITE" id="PS51819">
    <property type="entry name" value="VOC"/>
    <property type="match status" value="1"/>
</dbReference>
<evidence type="ECO:0000259" key="1">
    <source>
        <dbReference type="PROSITE" id="PS51819"/>
    </source>
</evidence>
<protein>
    <submittedName>
        <fullName evidence="2">VOC family protein</fullName>
    </submittedName>
</protein>
<feature type="domain" description="VOC" evidence="1">
    <location>
        <begin position="3"/>
        <end position="126"/>
    </location>
</feature>
<evidence type="ECO:0000313" key="2">
    <source>
        <dbReference type="EMBL" id="MXY95455.1"/>
    </source>
</evidence>
<dbReference type="InterPro" id="IPR029068">
    <property type="entry name" value="Glyas_Bleomycin-R_OHBP_Dase"/>
</dbReference>